<dbReference type="Gene3D" id="1.20.930.20">
    <property type="entry name" value="Adaptor protein Cbl, N-terminal domain"/>
    <property type="match status" value="1"/>
</dbReference>
<dbReference type="InterPro" id="IPR011009">
    <property type="entry name" value="Kinase-like_dom_sf"/>
</dbReference>
<dbReference type="SMART" id="SM00671">
    <property type="entry name" value="SEL1"/>
    <property type="match status" value="4"/>
</dbReference>
<dbReference type="GO" id="GO:0007166">
    <property type="term" value="P:cell surface receptor signaling pathway"/>
    <property type="evidence" value="ECO:0007669"/>
    <property type="project" value="InterPro"/>
</dbReference>
<dbReference type="CDD" id="cd21037">
    <property type="entry name" value="MLKL_NTD"/>
    <property type="match status" value="1"/>
</dbReference>
<dbReference type="InterPro" id="IPR052748">
    <property type="entry name" value="ISR_Activator"/>
</dbReference>
<dbReference type="OrthoDB" id="2331504at2759"/>
<reference evidence="2 3" key="1">
    <citation type="journal article" date="2019" name="Environ. Microbiol.">
        <title>At the nexus of three kingdoms: the genome of the mycorrhizal fungus Gigaspora margarita provides insights into plant, endobacterial and fungal interactions.</title>
        <authorList>
            <person name="Venice F."/>
            <person name="Ghignone S."/>
            <person name="Salvioli di Fossalunga A."/>
            <person name="Amselem J."/>
            <person name="Novero M."/>
            <person name="Xianan X."/>
            <person name="Sedzielewska Toro K."/>
            <person name="Morin E."/>
            <person name="Lipzen A."/>
            <person name="Grigoriev I.V."/>
            <person name="Henrissat B."/>
            <person name="Martin F.M."/>
            <person name="Bonfante P."/>
        </authorList>
    </citation>
    <scope>NUCLEOTIDE SEQUENCE [LARGE SCALE GENOMIC DNA]</scope>
    <source>
        <strain evidence="2 3">BEG34</strain>
    </source>
</reference>
<dbReference type="Gene3D" id="1.10.510.10">
    <property type="entry name" value="Transferase(Phosphotransferase) domain 1"/>
    <property type="match status" value="1"/>
</dbReference>
<dbReference type="SUPFAM" id="SSF81901">
    <property type="entry name" value="HCP-like"/>
    <property type="match status" value="1"/>
</dbReference>
<evidence type="ECO:0000259" key="1">
    <source>
        <dbReference type="PROSITE" id="PS50011"/>
    </source>
</evidence>
<dbReference type="InterPro" id="IPR001245">
    <property type="entry name" value="Ser-Thr/Tyr_kinase_cat_dom"/>
</dbReference>
<dbReference type="PANTHER" id="PTHR45011">
    <property type="entry name" value="DAP3-BINDING CELL DEATH ENHANCER 1"/>
    <property type="match status" value="1"/>
</dbReference>
<dbReference type="InterPro" id="IPR036537">
    <property type="entry name" value="Adaptor_Cbl_N_dom_sf"/>
</dbReference>
<dbReference type="PROSITE" id="PS00109">
    <property type="entry name" value="PROTEIN_KINASE_TYR"/>
    <property type="match status" value="1"/>
</dbReference>
<dbReference type="InterPro" id="IPR008266">
    <property type="entry name" value="Tyr_kinase_AS"/>
</dbReference>
<dbReference type="SUPFAM" id="SSF56112">
    <property type="entry name" value="Protein kinase-like (PK-like)"/>
    <property type="match status" value="1"/>
</dbReference>
<evidence type="ECO:0000313" key="2">
    <source>
        <dbReference type="EMBL" id="KAF0557265.1"/>
    </source>
</evidence>
<name>A0A8H4EV23_GIGMA</name>
<keyword evidence="3" id="KW-1185">Reference proteome</keyword>
<dbReference type="InterPro" id="IPR059179">
    <property type="entry name" value="MLKL-like_MCAfunc"/>
</dbReference>
<accession>A0A8H4EV23</accession>
<keyword evidence="2" id="KW-0808">Transferase</keyword>
<dbReference type="Gene3D" id="1.25.40.10">
    <property type="entry name" value="Tetratricopeptide repeat domain"/>
    <property type="match status" value="1"/>
</dbReference>
<comment type="caution">
    <text evidence="2">The sequence shown here is derived from an EMBL/GenBank/DDBJ whole genome shotgun (WGS) entry which is preliminary data.</text>
</comment>
<dbReference type="InterPro" id="IPR000719">
    <property type="entry name" value="Prot_kinase_dom"/>
</dbReference>
<evidence type="ECO:0000313" key="3">
    <source>
        <dbReference type="Proteomes" id="UP000439903"/>
    </source>
</evidence>
<dbReference type="AlphaFoldDB" id="A0A8H4EV23"/>
<feature type="domain" description="Protein kinase" evidence="1">
    <location>
        <begin position="210"/>
        <end position="474"/>
    </location>
</feature>
<dbReference type="Pfam" id="PF08238">
    <property type="entry name" value="Sel1"/>
    <property type="match status" value="3"/>
</dbReference>
<dbReference type="InterPro" id="IPR011990">
    <property type="entry name" value="TPR-like_helical_dom_sf"/>
</dbReference>
<dbReference type="Pfam" id="PF07714">
    <property type="entry name" value="PK_Tyr_Ser-Thr"/>
    <property type="match status" value="1"/>
</dbReference>
<organism evidence="2 3">
    <name type="scientific">Gigaspora margarita</name>
    <dbReference type="NCBI Taxonomy" id="4874"/>
    <lineage>
        <taxon>Eukaryota</taxon>
        <taxon>Fungi</taxon>
        <taxon>Fungi incertae sedis</taxon>
        <taxon>Mucoromycota</taxon>
        <taxon>Glomeromycotina</taxon>
        <taxon>Glomeromycetes</taxon>
        <taxon>Diversisporales</taxon>
        <taxon>Gigasporaceae</taxon>
        <taxon>Gigaspora</taxon>
    </lineage>
</organism>
<dbReference type="GO" id="GO:0004672">
    <property type="term" value="F:protein kinase activity"/>
    <property type="evidence" value="ECO:0007669"/>
    <property type="project" value="InterPro"/>
</dbReference>
<gene>
    <name evidence="2" type="ORF">F8M41_013780</name>
</gene>
<protein>
    <submittedName>
        <fullName evidence="2">Kinase-like protein</fullName>
    </submittedName>
</protein>
<dbReference type="PROSITE" id="PS50011">
    <property type="entry name" value="PROTEIN_KINASE_DOM"/>
    <property type="match status" value="1"/>
</dbReference>
<dbReference type="PANTHER" id="PTHR45011:SF1">
    <property type="entry name" value="DAP3-BINDING CELL DEATH ENHANCER 1"/>
    <property type="match status" value="1"/>
</dbReference>
<dbReference type="InterPro" id="IPR006597">
    <property type="entry name" value="Sel1-like"/>
</dbReference>
<dbReference type="Proteomes" id="UP000439903">
    <property type="component" value="Unassembled WGS sequence"/>
</dbReference>
<dbReference type="EMBL" id="WTPW01000029">
    <property type="protein sequence ID" value="KAF0557265.1"/>
    <property type="molecule type" value="Genomic_DNA"/>
</dbReference>
<dbReference type="GO" id="GO:0005524">
    <property type="term" value="F:ATP binding"/>
    <property type="evidence" value="ECO:0007669"/>
    <property type="project" value="InterPro"/>
</dbReference>
<sequence length="714" mass="83313">MSETQDACLGAAEIIADTATEILAVYFPIVSTISTITKRIYDTYHDAECNKQICEVLAKRVKNAEGLIDKIIKDIGGNQEKFRQRSYYLAFKHYENTLKNIEEFTEKVSKYKGFIKYFTSKVTKERLKSLTEDYDTCMRDLHFTMYVTNEQDRKEEAKMIEESLNDVEETLKKLDIGVDNINQRLDVLVQSIDLIQSKIDQSNTDNPRSNVQAQRIDHKELSSPHVQTDNDIRDNGNIIKKFLNNTIEVACKSIKDFNNSESELAILGKFSHSPYIVRFYGLTNFDNCDFMVLDWAEYGTLRDVYCKYDIPWTRKIKILRNICRGLVYLRSVNIFHHDLRCKNVLVREDLEPRLGNFKRSRVIDGPTRNLGGILVDVVHWMAPELLEKYQDLNTEKRNEQKYTFHCEVFSGQREKLLRGKFKKEVDKTIQEEFIKIIEKTWQQVPYQRIEIAKLDKKLEKLSVNYPIPIDEPLLEKNETLDFEGDKDEPVFYKNLSEKSLFVEYKQLNSSTIIPLEEGIEYHKKKNHAKAWECFKENAEIGNKEAKFWKGYYLTHGYGIVTPDPEQAMKLFKEAADYGHIEAQYRYAVLLLSHLKKDDDEETKKEKCEKIIRYYKSAADHKNSDAMYSLGDIYFNGKLRVEKNEQLGLEYLKSAASLENDKALFFLGDIYLNGKFGLEKNEQRGLDYLKSAAKFKNEKAISILQGLQKTEILIN</sequence>
<proteinExistence type="predicted"/>
<keyword evidence="2" id="KW-0418">Kinase</keyword>